<feature type="transmembrane region" description="Helical" evidence="8">
    <location>
        <begin position="43"/>
        <end position="63"/>
    </location>
</feature>
<keyword evidence="5 8" id="KW-1133">Transmembrane helix</keyword>
<dbReference type="PANTHER" id="PTHR30081">
    <property type="entry name" value="PROTEIN-EXPORT MEMBRANE PROTEIN SEC"/>
    <property type="match status" value="1"/>
</dbReference>
<feature type="transmembrane region" description="Helical" evidence="8">
    <location>
        <begin position="957"/>
        <end position="979"/>
    </location>
</feature>
<feature type="transmembrane region" description="Helical" evidence="8">
    <location>
        <begin position="729"/>
        <end position="750"/>
    </location>
</feature>
<keyword evidence="7 8" id="KW-0472">Membrane</keyword>
<evidence type="ECO:0000313" key="9">
    <source>
        <dbReference type="EMBL" id="BAC44809.1"/>
    </source>
</evidence>
<evidence type="ECO:0000256" key="8">
    <source>
        <dbReference type="SAM" id="Phobius"/>
    </source>
</evidence>
<feature type="transmembrane region" description="Helical" evidence="8">
    <location>
        <begin position="650"/>
        <end position="671"/>
    </location>
</feature>
<dbReference type="HOGENOM" id="CLU_279488_0_0_14"/>
<feature type="transmembrane region" description="Helical" evidence="8">
    <location>
        <begin position="985"/>
        <end position="1007"/>
    </location>
</feature>
<reference evidence="9 10" key="1">
    <citation type="journal article" date="2002" name="Nucleic Acids Res.">
        <title>The complete genomic sequence of Mycoplasma penetrans, an intracellular bacterial pathogen in humans.</title>
        <authorList>
            <person name="Sasaki Y."/>
            <person name="Ishikawa J."/>
            <person name="Yamashita A."/>
            <person name="Oshima K."/>
            <person name="Kenri T."/>
            <person name="Furuya K."/>
            <person name="Yoshino C."/>
            <person name="Horino A."/>
            <person name="Shiba T."/>
            <person name="Sasaki T."/>
            <person name="Hattori M."/>
        </authorList>
    </citation>
    <scope>NUCLEOTIDE SEQUENCE [LARGE SCALE GENOMIC DNA]</scope>
    <source>
        <strain evidence="9 10">HF-2</strain>
    </source>
</reference>
<feature type="transmembrane region" description="Helical" evidence="8">
    <location>
        <begin position="697"/>
        <end position="717"/>
    </location>
</feature>
<dbReference type="Proteomes" id="UP000002522">
    <property type="component" value="Chromosome"/>
</dbReference>
<dbReference type="GO" id="GO:0015031">
    <property type="term" value="P:protein transport"/>
    <property type="evidence" value="ECO:0007669"/>
    <property type="project" value="UniProtKB-KW"/>
</dbReference>
<gene>
    <name evidence="9" type="ordered locus">MYPE10240</name>
</gene>
<evidence type="ECO:0000256" key="4">
    <source>
        <dbReference type="ARBA" id="ARBA00022927"/>
    </source>
</evidence>
<dbReference type="GO" id="GO:0005886">
    <property type="term" value="C:plasma membrane"/>
    <property type="evidence" value="ECO:0007669"/>
    <property type="project" value="TreeGrafter"/>
</dbReference>
<dbReference type="SUPFAM" id="SSF82866">
    <property type="entry name" value="Multidrug efflux transporter AcrB transmembrane domain"/>
    <property type="match status" value="1"/>
</dbReference>
<feature type="transmembrane region" description="Helical" evidence="8">
    <location>
        <begin position="1060"/>
        <end position="1089"/>
    </location>
</feature>
<evidence type="ECO:0000256" key="3">
    <source>
        <dbReference type="ARBA" id="ARBA00022692"/>
    </source>
</evidence>
<evidence type="ECO:0000313" key="10">
    <source>
        <dbReference type="Proteomes" id="UP000002522"/>
    </source>
</evidence>
<dbReference type="KEGG" id="mpe:MYPE10240"/>
<feature type="transmembrane region" description="Helical" evidence="8">
    <location>
        <begin position="929"/>
        <end position="950"/>
    </location>
</feature>
<dbReference type="EMBL" id="BA000026">
    <property type="protein sequence ID" value="BAC44809.1"/>
    <property type="molecule type" value="Genomic_DNA"/>
</dbReference>
<feature type="transmembrane region" description="Helical" evidence="8">
    <location>
        <begin position="781"/>
        <end position="802"/>
    </location>
</feature>
<sequence>MAFEKIKNGFNNFFGSVKLGFYNFFKSFNFASRSKGSKVFKSLFFFFLCAGSIVGVVFGLINLGENNRSQGLFGNTYNSSYRLDVSSATSESQAKDLASKAAEKFSNYLSYNNVKTNNINYEVKSGSNNGYEAYLYVSYSNVSLYYDDNFKNSSTGGYYEIDPNIYGINNARSNTVSAYYFNPQGTTPQDVFTFNNTRSGSGTNSRRSQVFTTSDFDYSSATIDTRKSGENSDNLNNYGINLKLTGSSYEYLNDAGLDASNSLSFASQSSSSSDDAGSTATANSDLQWIVVKDIDQLVNLLNYAKWVVLNYNNYRGNTSVSGGTQTKWMVYYDYLNSTNSSLVTWAEKAVNWTTNKTTVSAITPEYLIAAYEYALDHLNSSVKSTISNSSNFPEIQYDGDSSLIEVMKNYVIGVVSKVNYKQWFPSVTSTTTGLSGVSVTNFSIQPSAYQSSSYTSTASSDSSTSTSSLTVNTQATGDVSTAADTTTTTTTTGTTTRESLRSSYISSFKNLAFPTTFYSATPTSRNSSGWITSSNLPTMNLSYEVSNGTTSSNNNQITDSNNSLVNSNRNTTNYFGLNSWVSSPLIEQSIIDKISTYNSVFLASGVILLLVAIIVSVWYRIPGVMAAFAIIISFGFSISLLAVFQIDISISSILGLFIGVISSVMAASITMERMRRLVLQKNSVFDSIHIAIKKSMLTIIDLNITLIILGLSMFFIAKGELTDMGITMLLSSVFSLVVSFIFFLLPLYTYSGFKFSWSFKRNIWHINTNFKHKIHFSSKGWWIVWGVLIGVVVLSGIIFAVVGPNNSVYKNGSFVSMTVLGHTNSSVVDTNALFNAIKNALGSSWNLTFKNTSDYLSAVTGSNLQAQGYYYVVIQGYSQNSYSLETVQNLVRNALNGFYSSTTNSSSLINGIVNNVTLSSVSPAVLNTLVLRAVYALLAGYGFLAIYYAIRLNILTVLPVLLTSMLSTSVVVGVSYLVQFEINNLFVYVIAMSGIMSALFSCLYVSVTKTRFVKRRIFDGEKIQNFILNNLCSLYNVVYVTLIANVVIFALLAGLISPTIILLFINILIANAVAIPLGFFLIAHLYYYVILIRQKYVRTIVDNFDNRIRNEFKETDEQLIIGINKFY</sequence>
<organism evidence="9 10">
    <name type="scientific">Malacoplasma penetrans (strain HF-2)</name>
    <name type="common">Mycoplasma penetrans</name>
    <dbReference type="NCBI Taxonomy" id="272633"/>
    <lineage>
        <taxon>Bacteria</taxon>
        <taxon>Bacillati</taxon>
        <taxon>Mycoplasmatota</taxon>
        <taxon>Mycoplasmoidales</taxon>
        <taxon>Mycoplasmoidaceae</taxon>
        <taxon>Malacoplasma</taxon>
    </lineage>
</organism>
<keyword evidence="2" id="KW-1003">Cell membrane</keyword>
<feature type="transmembrane region" description="Helical" evidence="8">
    <location>
        <begin position="600"/>
        <end position="619"/>
    </location>
</feature>
<keyword evidence="6" id="KW-0811">Translocation</keyword>
<evidence type="ECO:0008006" key="11">
    <source>
        <dbReference type="Google" id="ProtNLM"/>
    </source>
</evidence>
<dbReference type="eggNOG" id="COG0342">
    <property type="taxonomic scope" value="Bacteria"/>
</dbReference>
<dbReference type="STRING" id="272633.gene:10732143"/>
<evidence type="ECO:0000256" key="6">
    <source>
        <dbReference type="ARBA" id="ARBA00023010"/>
    </source>
</evidence>
<dbReference type="AlphaFoldDB" id="Q8EUA7"/>
<dbReference type="Gene3D" id="1.20.1640.10">
    <property type="entry name" value="Multidrug efflux transporter AcrB transmembrane domain"/>
    <property type="match status" value="1"/>
</dbReference>
<keyword evidence="3 8" id="KW-0812">Transmembrane</keyword>
<evidence type="ECO:0000256" key="7">
    <source>
        <dbReference type="ARBA" id="ARBA00023136"/>
    </source>
</evidence>
<evidence type="ECO:0000256" key="2">
    <source>
        <dbReference type="ARBA" id="ARBA00022475"/>
    </source>
</evidence>
<dbReference type="InParanoid" id="Q8EUA7"/>
<name>Q8EUA7_MALP2</name>
<proteinExistence type="predicted"/>
<feature type="transmembrane region" description="Helical" evidence="8">
    <location>
        <begin position="1028"/>
        <end position="1054"/>
    </location>
</feature>
<keyword evidence="1" id="KW-0813">Transport</keyword>
<accession>Q8EUA7</accession>
<evidence type="ECO:0000256" key="5">
    <source>
        <dbReference type="ARBA" id="ARBA00022989"/>
    </source>
</evidence>
<dbReference type="RefSeq" id="WP_011077837.1">
    <property type="nucleotide sequence ID" value="NC_004432.1"/>
</dbReference>
<keyword evidence="10" id="KW-1185">Reference proteome</keyword>
<evidence type="ECO:0000256" key="1">
    <source>
        <dbReference type="ARBA" id="ARBA00022448"/>
    </source>
</evidence>
<feature type="transmembrane region" description="Helical" evidence="8">
    <location>
        <begin position="626"/>
        <end position="644"/>
    </location>
</feature>
<keyword evidence="4" id="KW-0653">Protein transport</keyword>
<dbReference type="InterPro" id="IPR022813">
    <property type="entry name" value="SecD/SecF_arch_bac"/>
</dbReference>
<protein>
    <recommendedName>
        <fullName evidence="11">Bifunctional preprotein translocase subunit SecD/SecF</fullName>
    </recommendedName>
</protein>